<dbReference type="Pfam" id="PF11843">
    <property type="entry name" value="DUF3363"/>
    <property type="match status" value="1"/>
</dbReference>
<dbReference type="InterPro" id="IPR021795">
    <property type="entry name" value="DUF3363"/>
</dbReference>
<organism evidence="2 3">
    <name type="scientific">Haematobacter massiliensis</name>
    <dbReference type="NCBI Taxonomy" id="195105"/>
    <lineage>
        <taxon>Bacteria</taxon>
        <taxon>Pseudomonadati</taxon>
        <taxon>Pseudomonadota</taxon>
        <taxon>Alphaproteobacteria</taxon>
        <taxon>Rhodobacterales</taxon>
        <taxon>Paracoccaceae</taxon>
        <taxon>Haematobacter</taxon>
    </lineage>
</organism>
<dbReference type="AlphaFoldDB" id="A0A086YC13"/>
<reference evidence="2 3" key="1">
    <citation type="submission" date="2014-03" db="EMBL/GenBank/DDBJ databases">
        <title>Genome of Haematobacter massiliensis CCUG 47968.</title>
        <authorList>
            <person name="Wang D."/>
            <person name="Wang G."/>
        </authorList>
    </citation>
    <scope>NUCLEOTIDE SEQUENCE [LARGE SCALE GENOMIC DNA]</scope>
    <source>
        <strain evidence="2 3">CCUG 47968</strain>
    </source>
</reference>
<protein>
    <submittedName>
        <fullName evidence="2">Uncharacterized protein</fullName>
    </submittedName>
</protein>
<feature type="region of interest" description="Disordered" evidence="1">
    <location>
        <begin position="1"/>
        <end position="87"/>
    </location>
</feature>
<sequence length="694" mass="76247">MSDDEEFRFRPRPGRVRADAPKLGKAKSFLTQAKKIARQHSNSPSRSFSSSPLSSSPSSQRSRSQGSGKGAKASRASGGPGLKRGRGAAFVRARTLSGGWRHSVPGVRRVVVKARYVQGAGKNGKSAAYLRYIQRDGTSREGEHGQLYSAGEDRADGAAFVERGADDHHQFRFIVSPEDGADLSDLTIFTRDLMAQVETDLGTRLDWVAVNHHNTGHPHVHVIVRGKDELGENLVINGDYLANGIRERASELTTLELGPVTEIEQSRKLTAEIGQDRFTRIDRAMASEAENRFLDLRGDPADPGRQRDRTLRLRRLAKLEKMGLATEHAPGVWELSERMEPALRELGERGDIIRSMHKALKADGMDRDPTTFQLHDAVPEVPVIGRVVDKYLTDELGENLTVVVDGIDGRNHHLPGIDPARIEGARIGSVVEIGPADTASRPSDRTIATIAEGGVYRPNRHLEQAKFEGRVPGGDYDGYVDAHVRRLEALRRAGIVERIDADQWRIPDDLVTRAAAYDAGRNKQANIRILSAARLEQQIGADGATWLDRRLMSAETSDLAPTGFGQQVREAIDRRREHHIDHGDATPGPNGGTLYRRNLLATLRAREIERIGGDMAATKNLPFRAATDGETVSGKFSGTIQLSSGKFAVVEQSHEFTLVPWRPVIDRQLGREITGVVQGSSVSWNLGRQRGLGL</sequence>
<gene>
    <name evidence="2" type="ORF">CN97_05130</name>
</gene>
<proteinExistence type="predicted"/>
<comment type="caution">
    <text evidence="2">The sequence shown here is derived from an EMBL/GenBank/DDBJ whole genome shotgun (WGS) entry which is preliminary data.</text>
</comment>
<feature type="compositionally biased region" description="Low complexity" evidence="1">
    <location>
        <begin position="41"/>
        <end position="77"/>
    </location>
</feature>
<dbReference type="STRING" id="195105.CN97_05130"/>
<name>A0A086YC13_9RHOB</name>
<dbReference type="eggNOG" id="COG3843">
    <property type="taxonomic scope" value="Bacteria"/>
</dbReference>
<keyword evidence="3" id="KW-1185">Reference proteome</keyword>
<dbReference type="OrthoDB" id="9809969at2"/>
<evidence type="ECO:0000256" key="1">
    <source>
        <dbReference type="SAM" id="MobiDB-lite"/>
    </source>
</evidence>
<dbReference type="Proteomes" id="UP000028826">
    <property type="component" value="Unassembled WGS sequence"/>
</dbReference>
<evidence type="ECO:0000313" key="3">
    <source>
        <dbReference type="Proteomes" id="UP000028826"/>
    </source>
</evidence>
<evidence type="ECO:0000313" key="2">
    <source>
        <dbReference type="EMBL" id="KFI31813.1"/>
    </source>
</evidence>
<dbReference type="EMBL" id="JGYG01000001">
    <property type="protein sequence ID" value="KFI31813.1"/>
    <property type="molecule type" value="Genomic_DNA"/>
</dbReference>
<accession>A0A086YC13</accession>